<name>A0ABV9NX21_9BACI</name>
<dbReference type="CDD" id="cd00133">
    <property type="entry name" value="PTS_IIB"/>
    <property type="match status" value="1"/>
</dbReference>
<evidence type="ECO:0000259" key="3">
    <source>
        <dbReference type="Pfam" id="PF05043"/>
    </source>
</evidence>
<feature type="domain" description="Mga helix-turn-helix" evidence="3">
    <location>
        <begin position="73"/>
        <end position="155"/>
    </location>
</feature>
<proteinExistence type="predicted"/>
<keyword evidence="1" id="KW-0805">Transcription regulation</keyword>
<dbReference type="InterPro" id="IPR007737">
    <property type="entry name" value="Mga_HTH"/>
</dbReference>
<evidence type="ECO:0000256" key="1">
    <source>
        <dbReference type="ARBA" id="ARBA00023015"/>
    </source>
</evidence>
<dbReference type="RefSeq" id="WP_377909501.1">
    <property type="nucleotide sequence ID" value="NZ_JBHSGK010000011.1"/>
</dbReference>
<sequence>MLQKDSRYAIIVYHLFQSAYEVTYSSLVERTSTSRSTIMRDLDFIQQNLPDGWELIRRSSEGVSLQVPDGGNLEMITAYFQKQEMFYRMLGEVLLGDGITVQALSSTLHISKSATYRYLDELRDMLELEQLTLTGGEVRIEGEERSIRNFMMSYFDTIDAVLPAFTEAEEKERFLKELSHACAEENLYLHQGAYERLLRVAAVSRHRVSKGYIVAIDESLYQSFSETPYVRVLKHIHHHLAQPANHTDYVKEIMFLALYVLIEEQPKERRREASNIFEDEQDWRVVYQFIEMLERELRTHIMDDNFVYQLTQLLKRKEVQSQLRIQTSLMRKESYYRHFQASPVYEAILRTIQLSGLESFVRFREDDLIDLFLLVQAKLVNNLRHTRVNVLLMTRNLIEKELLYELLSFQFGRALTIYDILYDYQSVLMYDNIEFIISTEPIASNRTRGVPVITVSAVPSPLEMKKIEEKVSAVQDEKATYHLQAECPFYNMMKRSFSGR</sequence>
<protein>
    <submittedName>
        <fullName evidence="4">Helix-turn-helix domain-containing protein</fullName>
    </submittedName>
</protein>
<keyword evidence="5" id="KW-1185">Reference proteome</keyword>
<accession>A0ABV9NX21</accession>
<reference evidence="5" key="1">
    <citation type="journal article" date="2019" name="Int. J. Syst. Evol. Microbiol.">
        <title>The Global Catalogue of Microorganisms (GCM) 10K type strain sequencing project: providing services to taxonomists for standard genome sequencing and annotation.</title>
        <authorList>
            <consortium name="The Broad Institute Genomics Platform"/>
            <consortium name="The Broad Institute Genome Sequencing Center for Infectious Disease"/>
            <person name="Wu L."/>
            <person name="Ma J."/>
        </authorList>
    </citation>
    <scope>NUCLEOTIDE SEQUENCE [LARGE SCALE GENOMIC DNA]</scope>
    <source>
        <strain evidence="5">JCM 12165</strain>
    </source>
</reference>
<dbReference type="Pfam" id="PF05043">
    <property type="entry name" value="Mga"/>
    <property type="match status" value="1"/>
</dbReference>
<dbReference type="Gene3D" id="3.40.50.2300">
    <property type="match status" value="1"/>
</dbReference>
<evidence type="ECO:0000256" key="2">
    <source>
        <dbReference type="ARBA" id="ARBA00023163"/>
    </source>
</evidence>
<gene>
    <name evidence="4" type="ORF">ACFO4L_09845</name>
</gene>
<keyword evidence="2" id="KW-0804">Transcription</keyword>
<dbReference type="PANTHER" id="PTHR30185:SF18">
    <property type="entry name" value="TRANSCRIPTIONAL REGULATOR MTLR"/>
    <property type="match status" value="1"/>
</dbReference>
<dbReference type="EMBL" id="JBHSGK010000011">
    <property type="protein sequence ID" value="MFC4736886.1"/>
    <property type="molecule type" value="Genomic_DNA"/>
</dbReference>
<dbReference type="InterPro" id="IPR050661">
    <property type="entry name" value="BglG_antiterminators"/>
</dbReference>
<dbReference type="PANTHER" id="PTHR30185">
    <property type="entry name" value="CRYPTIC BETA-GLUCOSIDE BGL OPERON ANTITERMINATOR"/>
    <property type="match status" value="1"/>
</dbReference>
<comment type="caution">
    <text evidence="4">The sequence shown here is derived from an EMBL/GenBank/DDBJ whole genome shotgun (WGS) entry which is preliminary data.</text>
</comment>
<evidence type="ECO:0000313" key="4">
    <source>
        <dbReference type="EMBL" id="MFC4736886.1"/>
    </source>
</evidence>
<organism evidence="4 5">
    <name type="scientific">Bacillus daqingensis</name>
    <dbReference type="NCBI Taxonomy" id="872396"/>
    <lineage>
        <taxon>Bacteria</taxon>
        <taxon>Bacillati</taxon>
        <taxon>Bacillota</taxon>
        <taxon>Bacilli</taxon>
        <taxon>Bacillales</taxon>
        <taxon>Bacillaceae</taxon>
        <taxon>Bacillus</taxon>
    </lineage>
</organism>
<evidence type="ECO:0000313" key="5">
    <source>
        <dbReference type="Proteomes" id="UP001595896"/>
    </source>
</evidence>
<dbReference type="Proteomes" id="UP001595896">
    <property type="component" value="Unassembled WGS sequence"/>
</dbReference>